<reference evidence="7" key="1">
    <citation type="submission" date="2022-08" db="UniProtKB">
        <authorList>
            <consortium name="EnsemblMetazoa"/>
        </authorList>
    </citation>
    <scope>IDENTIFICATION</scope>
    <source>
        <strain evidence="7">05x7-T-G4-1.051#20</strain>
    </source>
</reference>
<dbReference type="GO" id="GO:0005886">
    <property type="term" value="C:plasma membrane"/>
    <property type="evidence" value="ECO:0007669"/>
    <property type="project" value="TreeGrafter"/>
</dbReference>
<organism evidence="7 8">
    <name type="scientific">Magallana gigas</name>
    <name type="common">Pacific oyster</name>
    <name type="synonym">Crassostrea gigas</name>
    <dbReference type="NCBI Taxonomy" id="29159"/>
    <lineage>
        <taxon>Eukaryota</taxon>
        <taxon>Metazoa</taxon>
        <taxon>Spiralia</taxon>
        <taxon>Lophotrochozoa</taxon>
        <taxon>Mollusca</taxon>
        <taxon>Bivalvia</taxon>
        <taxon>Autobranchia</taxon>
        <taxon>Pteriomorphia</taxon>
        <taxon>Ostreida</taxon>
        <taxon>Ostreoidea</taxon>
        <taxon>Ostreidae</taxon>
        <taxon>Magallana</taxon>
    </lineage>
</organism>
<dbReference type="EnsemblMetazoa" id="G21107.2">
    <property type="protein sequence ID" value="G21107.2:cds"/>
    <property type="gene ID" value="G21107"/>
</dbReference>
<dbReference type="GO" id="GO:0007166">
    <property type="term" value="P:cell surface receptor signaling pathway"/>
    <property type="evidence" value="ECO:0007669"/>
    <property type="project" value="InterPro"/>
</dbReference>
<comment type="subcellular location">
    <subcellularLocation>
        <location evidence="1">Membrane</location>
        <topology evidence="1">Multi-pass membrane protein</topology>
    </subcellularLocation>
</comment>
<sequence length="331" mass="38204">MSSNNSNDTTPTSQLPPSVLICTFVSSLLSIVGAVVIFITYSLVTVARNQTRRLLVYLTIADLMTAVGNLVGASRYVYIYVIKNETEYLFNRQMQNVTTDAVCDVQSFVTTFSSLSSFFWTSIIMIHILMTLITQREWSSLRNRVIYHFVSWGVPLGITFLALSYDVLGEDFLTSTGPWCWIKGCLHKPEVFLWKALTGKGWEILTYFLTMAFYIMMKIYMWKRRLRFKDRSHHHLREEDELYIMIFFVIIILRAAGTIRFLYAIENTNNSPGTFDKVLLHIQSFGDSAQAFANCILFCIRDTAVRQDMWNRIRGMCRPVRDEEPLLAVTC</sequence>
<evidence type="ECO:0000313" key="8">
    <source>
        <dbReference type="Proteomes" id="UP000005408"/>
    </source>
</evidence>
<dbReference type="GO" id="GO:0007189">
    <property type="term" value="P:adenylate cyclase-activating G protein-coupled receptor signaling pathway"/>
    <property type="evidence" value="ECO:0007669"/>
    <property type="project" value="TreeGrafter"/>
</dbReference>
<dbReference type="InterPro" id="IPR017981">
    <property type="entry name" value="GPCR_2-like_7TM"/>
</dbReference>
<evidence type="ECO:0000313" key="7">
    <source>
        <dbReference type="EnsemblMetazoa" id="G21107.2:cds"/>
    </source>
</evidence>
<dbReference type="GO" id="GO:0004930">
    <property type="term" value="F:G protein-coupled receptor activity"/>
    <property type="evidence" value="ECO:0007669"/>
    <property type="project" value="TreeGrafter"/>
</dbReference>
<dbReference type="PANTHER" id="PTHR23112">
    <property type="entry name" value="G PROTEIN-COUPLED RECEPTOR 157-RELATED"/>
    <property type="match status" value="1"/>
</dbReference>
<proteinExistence type="predicted"/>
<feature type="transmembrane region" description="Helical" evidence="5">
    <location>
        <begin position="55"/>
        <end position="78"/>
    </location>
</feature>
<evidence type="ECO:0000256" key="1">
    <source>
        <dbReference type="ARBA" id="ARBA00004141"/>
    </source>
</evidence>
<evidence type="ECO:0000256" key="3">
    <source>
        <dbReference type="ARBA" id="ARBA00022989"/>
    </source>
</evidence>
<name>A0A8W8JYL4_MAGGI</name>
<dbReference type="Proteomes" id="UP000005408">
    <property type="component" value="Unassembled WGS sequence"/>
</dbReference>
<keyword evidence="4 5" id="KW-0472">Membrane</keyword>
<keyword evidence="2 5" id="KW-0812">Transmembrane</keyword>
<keyword evidence="3 5" id="KW-1133">Transmembrane helix</keyword>
<dbReference type="Pfam" id="PF05462">
    <property type="entry name" value="Dicty_CAR"/>
    <property type="match status" value="1"/>
</dbReference>
<feature type="domain" description="G-protein coupled receptors family 2 profile 2" evidence="6">
    <location>
        <begin position="19"/>
        <end position="302"/>
    </location>
</feature>
<dbReference type="PANTHER" id="PTHR23112:SF47">
    <property type="entry name" value="G-PROTEIN COUPLED RECEPTOR 157"/>
    <property type="match status" value="1"/>
</dbReference>
<feature type="transmembrane region" description="Helical" evidence="5">
    <location>
        <begin position="18"/>
        <end position="43"/>
    </location>
</feature>
<feature type="transmembrane region" description="Helical" evidence="5">
    <location>
        <begin position="115"/>
        <end position="133"/>
    </location>
</feature>
<feature type="transmembrane region" description="Helical" evidence="5">
    <location>
        <begin position="145"/>
        <end position="165"/>
    </location>
</feature>
<dbReference type="AlphaFoldDB" id="A0A8W8JYL4"/>
<evidence type="ECO:0000259" key="6">
    <source>
        <dbReference type="PROSITE" id="PS50261"/>
    </source>
</evidence>
<accession>A0A8W8JYL4</accession>
<dbReference type="SUPFAM" id="SSF81321">
    <property type="entry name" value="Family A G protein-coupled receptor-like"/>
    <property type="match status" value="1"/>
</dbReference>
<feature type="transmembrane region" description="Helical" evidence="5">
    <location>
        <begin position="242"/>
        <end position="263"/>
    </location>
</feature>
<evidence type="ECO:0000256" key="4">
    <source>
        <dbReference type="ARBA" id="ARBA00023136"/>
    </source>
</evidence>
<evidence type="ECO:0000256" key="5">
    <source>
        <dbReference type="SAM" id="Phobius"/>
    </source>
</evidence>
<evidence type="ECO:0000256" key="2">
    <source>
        <dbReference type="ARBA" id="ARBA00022692"/>
    </source>
</evidence>
<feature type="transmembrane region" description="Helical" evidence="5">
    <location>
        <begin position="204"/>
        <end position="221"/>
    </location>
</feature>
<keyword evidence="8" id="KW-1185">Reference proteome</keyword>
<dbReference type="Gene3D" id="1.20.1070.10">
    <property type="entry name" value="Rhodopsin 7-helix transmembrane proteins"/>
    <property type="match status" value="1"/>
</dbReference>
<dbReference type="PROSITE" id="PS50261">
    <property type="entry name" value="G_PROTEIN_RECEP_F2_4"/>
    <property type="match status" value="1"/>
</dbReference>
<protein>
    <recommendedName>
        <fullName evidence="6">G-protein coupled receptors family 2 profile 2 domain-containing protein</fullName>
    </recommendedName>
</protein>